<name>A0A1B8ZK21_9FLAO</name>
<evidence type="ECO:0000313" key="4">
    <source>
        <dbReference type="Proteomes" id="UP000092651"/>
    </source>
</evidence>
<keyword evidence="4" id="KW-1185">Reference proteome</keyword>
<dbReference type="OrthoDB" id="4770405at2"/>
<dbReference type="SUPFAM" id="SSF52540">
    <property type="entry name" value="P-loop containing nucleoside triphosphate hydrolases"/>
    <property type="match status" value="1"/>
</dbReference>
<reference evidence="3 4" key="1">
    <citation type="submission" date="2016-07" db="EMBL/GenBank/DDBJ databases">
        <authorList>
            <person name="Jeong J.-J."/>
            <person name="Kim D.W."/>
            <person name="Sang M.K."/>
            <person name="Choi I.-G."/>
            <person name="Kim K.D."/>
        </authorList>
    </citation>
    <scope>NUCLEOTIDE SEQUENCE [LARGE SCALE GENOMIC DNA]</scope>
    <source>
        <strain evidence="3 4">UTM-3</strain>
    </source>
</reference>
<gene>
    <name evidence="3" type="ORF">BBI01_07200</name>
</gene>
<dbReference type="InterPro" id="IPR027417">
    <property type="entry name" value="P-loop_NTPase"/>
</dbReference>
<proteinExistence type="predicted"/>
<evidence type="ECO:0000259" key="2">
    <source>
        <dbReference type="Pfam" id="PF24883"/>
    </source>
</evidence>
<keyword evidence="1" id="KW-0677">Repeat</keyword>
<evidence type="ECO:0000313" key="3">
    <source>
        <dbReference type="EMBL" id="OCA71936.1"/>
    </source>
</evidence>
<protein>
    <recommendedName>
        <fullName evidence="2">Nephrocystin 3-like N-terminal domain-containing protein</fullName>
    </recommendedName>
</protein>
<dbReference type="RefSeq" id="WP_065394170.1">
    <property type="nucleotide sequence ID" value="NZ_MAYH01000023.1"/>
</dbReference>
<dbReference type="EMBL" id="MAYH01000023">
    <property type="protein sequence ID" value="OCA71936.1"/>
    <property type="molecule type" value="Genomic_DNA"/>
</dbReference>
<dbReference type="Pfam" id="PF24883">
    <property type="entry name" value="NPHP3_N"/>
    <property type="match status" value="1"/>
</dbReference>
<dbReference type="Proteomes" id="UP000092651">
    <property type="component" value="Unassembled WGS sequence"/>
</dbReference>
<dbReference type="InterPro" id="IPR056884">
    <property type="entry name" value="NPHP3-like_N"/>
</dbReference>
<accession>A0A1B8ZK21</accession>
<evidence type="ECO:0000256" key="1">
    <source>
        <dbReference type="ARBA" id="ARBA00022737"/>
    </source>
</evidence>
<organism evidence="3 4">
    <name type="scientific">Chryseobacterium artocarpi</name>
    <dbReference type="NCBI Taxonomy" id="1414727"/>
    <lineage>
        <taxon>Bacteria</taxon>
        <taxon>Pseudomonadati</taxon>
        <taxon>Bacteroidota</taxon>
        <taxon>Flavobacteriia</taxon>
        <taxon>Flavobacteriales</taxon>
        <taxon>Weeksellaceae</taxon>
        <taxon>Chryseobacterium group</taxon>
        <taxon>Chryseobacterium</taxon>
    </lineage>
</organism>
<sequence>MSNELVAYSRAGDIFHYRWAARRCLSLIYPISSLKSVIIEGSNEDGKQGEYVIDVSEYYDTTEGETIIKYYQLKHTTQQKDNPFVISDLKETIEGFAKRFSQHLQEPKVPIYSFHIVTNRPIEASFKKNISYLADGKKVNGRFLKTIEKYSGLTSENLFNFCSLLEFQDSEGNYNNQKNELRWELSQIFAGAVDNAQVENIVALVQEKILPDSNRIITREDILKRFGFSSEKELFPAPAIWEVSENIVERTQHLKLIETISNSKYPVIVHASGGVGKSVFCRKLIDTLPSHSIAVAYDCFGAGRYRNRSEPRHRHRDALVQIVNELAVKGLCDPLIVQDSTLDSNIMKKFLWRIEAAIESLKKTNESARLFILIDAADNAEMAAQENSDPCFAKELLLENIPEGCKLVLLCRTERIDLLKPSSKISKLELTTFTKSESLLNLQKWFPEADQKDGYEFHRLTSGNPRVQANALNTKASSISELLNRLGPAGTTVEKQIELQLDSAVSAIKDFLSESYQDQIQAICMGLASLPPHIPIQILAKAARVSPDAVISFVADIGRSLWLSGESVQFRDEPTETWFRKTFFAKKKDFESYIRLLEPLASQYTYVAEILPHLYLQSEQYQKLIDLALSEDHLPQDNPIDARNVRVYRLQFAFRAALRAKQYDSAIKIAMRAGEEVAGNQRQLNLFQKNIDLLVALQDKQQVQDIAFKRLLFGDWNGSENIYTASLLSGIHEYKGEARGYLRAAVNWLKIYYEEDNDENDHYSHNKVTAGDVLEIAYSYFNIYGVIDCIDFLNRFRSKKYAFGILKDLTKRLIDLDNFEAIDSFLENCTQEPYYILALVSELAEIGKVPEKKYLQNCVVLLSSSKFRIKKPDQFYNNTSLTSAIVAFIEACVYNNLESHMLLRILRHYIPERASSMIYNGYQTTERTIYLKALAIRSYLNGEAEIDIETILPKNLIGIKKKSYDDNNEIKEFREVIYGLLPWYLIRIKVLSQNILNFLEEVSAAQQKSKESRARRYKSHDTLENEIAFIQSLILIISTRIERNDLSCFYENYIEDNKNLWIPDELALVRTAFRTSHIAHIKENLEYKLYNRIKSITNNGPEETAERFIGLARAVFNTAPEDASIYFEEAVNIVSKFGDEIVLRWESLVSISKQSCLSNTVSDQLAYRFIRCAEIVAEYAGDRDWNSNEAIAVCTKMSSGMGLAGLSRWRDKNVGGFTSQFKALLVELIKSDKISSSEAWGMLRFLPDHHHHENLLSLCIEKEKDKKIKEDIFSDALYLLQIEGTSFEYYKKIEQIALQSNIESSELDRILSCYQDKKEIVDHNPDKIPPSQQIKDEMDWDELFGERDVLNNDVFEECIQSLKAKRKHSFINIESFWKEILQRLNSKDYFRFIDVVLNSTINRYEIITFFKLLSEIWKNKVSFRKKRLSIINQIGINFAVDLASPYSYKIFVEELNLDESEIDKLKEGILEGLASRHELSNAYMFFGFVSVASSLISSNQALDLTDYALKRFELHIEKDFGEGEWSDSLMTSKSISNQIAGFIWASLGSPRSKERWSSVHSVRTLCNFNCIEIIDELIKWLKEEKIGAFGHVKFPFYQLHAKMYLLIAFARVSKECSELLIPYKHLFIHYATEEQHILIRKFATEIILNISGDKKYVFEPKILDKLQAFGKSSLPLINLEYGEMVDSYWHINEEINIEHDFHFGLDMGDYWFKCLGDAFGIPTKQVEDLAAEIIINEWNLGYLNGYMNDPRHIIWDRSYGERDTWYHKTDYPRTDDATFYLAYHSMMVVASKLLEKMPLVSKGDWNAGFDYWIERHLLTCEDGWWLADFRDPVPLKRPEWMFEDRNNWRSSISEKCFYTALVTDSENDDIWINVEGTWEETNLDKNERVLVRSALVSKDSSSSLMNALETCSDPYDYKLPYYKEKDMEIDSNKFKLRGWIVKDYSSKKIDEYDPYADNIDYPPYIIGEDIINKLGLKSNPIGKKWFLPKSLNVSLKCQIWSSYRRNITENPGQSGKILKASLNFLKQLCKEFDCELILEVEIKRDITYKYRRDDDNYKYSKPIQKLFLLSEDGKLRTTEKDYKLG</sequence>
<feature type="domain" description="Nephrocystin 3-like N-terminal" evidence="2">
    <location>
        <begin position="266"/>
        <end position="383"/>
    </location>
</feature>
<comment type="caution">
    <text evidence="3">The sequence shown here is derived from an EMBL/GenBank/DDBJ whole genome shotgun (WGS) entry which is preliminary data.</text>
</comment>